<proteinExistence type="predicted"/>
<keyword evidence="10 14" id="KW-1133">Transmembrane helix</keyword>
<dbReference type="SUPFAM" id="SSF103190">
    <property type="entry name" value="Sensory domain-like"/>
    <property type="match status" value="1"/>
</dbReference>
<dbReference type="Gene3D" id="3.30.450.40">
    <property type="match status" value="1"/>
</dbReference>
<dbReference type="InterPro" id="IPR036890">
    <property type="entry name" value="HATPase_C_sf"/>
</dbReference>
<evidence type="ECO:0000256" key="10">
    <source>
        <dbReference type="ARBA" id="ARBA00022989"/>
    </source>
</evidence>
<protein>
    <submittedName>
        <fullName evidence="16">SpoIIE family protein phosphatase</fullName>
    </submittedName>
</protein>
<dbReference type="SUPFAM" id="SSF55785">
    <property type="entry name" value="PYP-like sensor domain (PAS domain)"/>
    <property type="match status" value="1"/>
</dbReference>
<feature type="compositionally biased region" description="Basic and acidic residues" evidence="13">
    <location>
        <begin position="9"/>
        <end position="21"/>
    </location>
</feature>
<dbReference type="InterPro" id="IPR003018">
    <property type="entry name" value="GAF"/>
</dbReference>
<dbReference type="PANTHER" id="PTHR43156">
    <property type="entry name" value="STAGE II SPORULATION PROTEIN E-RELATED"/>
    <property type="match status" value="1"/>
</dbReference>
<dbReference type="PROSITE" id="PS50112">
    <property type="entry name" value="PAS"/>
    <property type="match status" value="1"/>
</dbReference>
<keyword evidence="11" id="KW-0902">Two-component regulatory system</keyword>
<dbReference type="SMART" id="SM00091">
    <property type="entry name" value="PAS"/>
    <property type="match status" value="1"/>
</dbReference>
<dbReference type="SUPFAM" id="SSF81606">
    <property type="entry name" value="PP2C-like"/>
    <property type="match status" value="1"/>
</dbReference>
<keyword evidence="5 14" id="KW-0812">Transmembrane</keyword>
<accession>A0ABW7V7H7</accession>
<dbReference type="InterPro" id="IPR003594">
    <property type="entry name" value="HATPase_dom"/>
</dbReference>
<dbReference type="Gene3D" id="3.30.450.20">
    <property type="entry name" value="PAS domain"/>
    <property type="match status" value="2"/>
</dbReference>
<evidence type="ECO:0000259" key="15">
    <source>
        <dbReference type="PROSITE" id="PS50112"/>
    </source>
</evidence>
<dbReference type="Pfam" id="PF17203">
    <property type="entry name" value="sCache_3_2"/>
    <property type="match status" value="1"/>
</dbReference>
<sequence length="939" mass="100618">MEVFSGRSRSPERHPPVGRPREHRASLLNLRSAAGQVFLLQVVIVVLLVAATVVGSILQAARAALQQGRRASVIAAQSFASAPGTAAALRSRDPSAVLQPRAEAARKRAGMDFVIVISTTGIRYTYPYPGEIGKKFVGTIGPALQGRTVVEQAGGPPLPAGRGTVVQAVVPVTDSRGTVVGLVSAGLTVRNVAALWLPQLPIILGTGTAALALATAGTTLVSRRLRRHTHGLSPVELAQLYEHHDAVLHAVREGVLITGADGRLLLANDEARRLLGLAEDLRGRPVRELGLPEPVMRLLSSPEPVTDEVYRVGNRLLAVNKRPTYPRADRGGSVVTLRDTTELAAVTGRAELARERLDLLYEAGVGIGTTLDVERTAQELAEVAAPRFADLVTVDLLDAVLRGWEPTAEGWRQLRRAAIGGTQRMIPVYPLGEVITLSAGSPQTRTLREGRGVLEADLRQARGWREQDPERSRTALEGGLRSLVTVPLRARNVVLGVVNFYRTVQSPAFEPDDLAFAEELAVRAAVALDNARRFTREHAMAVTLQRSLLPRGQPEQDALEVAWRYLPAEAGVGGDWFDVIPLPGSRVALVMGDVVGRGLHAAATMGRLRTAVHNFAVLDLPVDEVLGNLDDLVVRMDDEERTDGAAEDHESVGVTGATCLYAVYDPVAGACAMARAGHPEPVVVRPDGTVTCAGVPASAPLGLGGGYPFETTELLLPEGSQLVLYTNGLVEDRTQDIDVGLERLRRALDGSGSRTPEETCQAVIDALKPSHSCDDIALLTARTRTFPPSRVAEWDVPSDPALVPSVRARCRETLRTWGLEETAFAAELIVSELVTNAIRYGSPPVGVRLLRGRCLTCEVSDGSGTSPRLRRAATTDEGGRGLFLVAQFAQRWGTRYTPRGKVIWAEQVLHDGASAAPAPAPVDFLLDQFDLDQFDDPGS</sequence>
<dbReference type="SMART" id="SM00065">
    <property type="entry name" value="GAF"/>
    <property type="match status" value="1"/>
</dbReference>
<feature type="domain" description="PAS" evidence="15">
    <location>
        <begin position="240"/>
        <end position="280"/>
    </location>
</feature>
<evidence type="ECO:0000256" key="8">
    <source>
        <dbReference type="ARBA" id="ARBA00022801"/>
    </source>
</evidence>
<dbReference type="InterPro" id="IPR033463">
    <property type="entry name" value="sCache_3"/>
</dbReference>
<dbReference type="Pfam" id="PF13185">
    <property type="entry name" value="GAF_2"/>
    <property type="match status" value="1"/>
</dbReference>
<evidence type="ECO:0000256" key="13">
    <source>
        <dbReference type="SAM" id="MobiDB-lite"/>
    </source>
</evidence>
<dbReference type="RefSeq" id="WP_398780484.1">
    <property type="nucleotide sequence ID" value="NZ_JBIRUT010000009.1"/>
</dbReference>
<dbReference type="Proteomes" id="UP001611397">
    <property type="component" value="Unassembled WGS sequence"/>
</dbReference>
<dbReference type="CDD" id="cd00130">
    <property type="entry name" value="PAS"/>
    <property type="match status" value="1"/>
</dbReference>
<keyword evidence="7" id="KW-0418">Kinase</keyword>
<feature type="region of interest" description="Disordered" evidence="13">
    <location>
        <begin position="1"/>
        <end position="21"/>
    </location>
</feature>
<evidence type="ECO:0000256" key="6">
    <source>
        <dbReference type="ARBA" id="ARBA00022741"/>
    </source>
</evidence>
<feature type="transmembrane region" description="Helical" evidence="14">
    <location>
        <begin position="38"/>
        <end position="61"/>
    </location>
</feature>
<keyword evidence="9" id="KW-0067">ATP-binding</keyword>
<keyword evidence="17" id="KW-1185">Reference proteome</keyword>
<dbReference type="InterPro" id="IPR036457">
    <property type="entry name" value="PPM-type-like_dom_sf"/>
</dbReference>
<organism evidence="16 17">
    <name type="scientific">Streptomyces olivaceoviridis</name>
    <name type="common">Streptomyces corchorusii</name>
    <dbReference type="NCBI Taxonomy" id="1921"/>
    <lineage>
        <taxon>Bacteria</taxon>
        <taxon>Bacillati</taxon>
        <taxon>Actinomycetota</taxon>
        <taxon>Actinomycetes</taxon>
        <taxon>Kitasatosporales</taxon>
        <taxon>Streptomycetaceae</taxon>
        <taxon>Streptomyces</taxon>
    </lineage>
</organism>
<gene>
    <name evidence="16" type="ORF">ACH49L_12825</name>
</gene>
<keyword evidence="4" id="KW-0808">Transferase</keyword>
<dbReference type="InterPro" id="IPR029016">
    <property type="entry name" value="GAF-like_dom_sf"/>
</dbReference>
<dbReference type="InterPro" id="IPR035965">
    <property type="entry name" value="PAS-like_dom_sf"/>
</dbReference>
<dbReference type="SUPFAM" id="SSF55781">
    <property type="entry name" value="GAF domain-like"/>
    <property type="match status" value="1"/>
</dbReference>
<dbReference type="InterPro" id="IPR029151">
    <property type="entry name" value="Sensor-like_sf"/>
</dbReference>
<dbReference type="InterPro" id="IPR000014">
    <property type="entry name" value="PAS"/>
</dbReference>
<dbReference type="InterPro" id="IPR052016">
    <property type="entry name" value="Bact_Sigma-Reg"/>
</dbReference>
<dbReference type="InterPro" id="IPR001932">
    <property type="entry name" value="PPM-type_phosphatase-like_dom"/>
</dbReference>
<evidence type="ECO:0000313" key="16">
    <source>
        <dbReference type="EMBL" id="MFI2156561.1"/>
    </source>
</evidence>
<dbReference type="Pfam" id="PF13581">
    <property type="entry name" value="HATPase_c_2"/>
    <property type="match status" value="1"/>
</dbReference>
<evidence type="ECO:0000256" key="11">
    <source>
        <dbReference type="ARBA" id="ARBA00023012"/>
    </source>
</evidence>
<keyword evidence="2" id="KW-1003">Cell membrane</keyword>
<keyword evidence="8" id="KW-0378">Hydrolase</keyword>
<name>A0ABW7V7H7_STROI</name>
<evidence type="ECO:0000256" key="4">
    <source>
        <dbReference type="ARBA" id="ARBA00022679"/>
    </source>
</evidence>
<evidence type="ECO:0000256" key="14">
    <source>
        <dbReference type="SAM" id="Phobius"/>
    </source>
</evidence>
<evidence type="ECO:0000256" key="1">
    <source>
        <dbReference type="ARBA" id="ARBA00004651"/>
    </source>
</evidence>
<dbReference type="SUPFAM" id="SSF55874">
    <property type="entry name" value="ATPase domain of HSP90 chaperone/DNA topoisomerase II/histidine kinase"/>
    <property type="match status" value="1"/>
</dbReference>
<dbReference type="EMBL" id="JBIRWM010000005">
    <property type="protein sequence ID" value="MFI2156561.1"/>
    <property type="molecule type" value="Genomic_DNA"/>
</dbReference>
<dbReference type="Gene3D" id="3.60.40.10">
    <property type="entry name" value="PPM-type phosphatase domain"/>
    <property type="match status" value="1"/>
</dbReference>
<evidence type="ECO:0000256" key="12">
    <source>
        <dbReference type="ARBA" id="ARBA00023136"/>
    </source>
</evidence>
<evidence type="ECO:0000256" key="9">
    <source>
        <dbReference type="ARBA" id="ARBA00022840"/>
    </source>
</evidence>
<dbReference type="SMART" id="SM00331">
    <property type="entry name" value="PP2C_SIG"/>
    <property type="match status" value="1"/>
</dbReference>
<evidence type="ECO:0000256" key="7">
    <source>
        <dbReference type="ARBA" id="ARBA00022777"/>
    </source>
</evidence>
<evidence type="ECO:0000256" key="5">
    <source>
        <dbReference type="ARBA" id="ARBA00022692"/>
    </source>
</evidence>
<dbReference type="Pfam" id="PF07228">
    <property type="entry name" value="SpoIIE"/>
    <property type="match status" value="1"/>
</dbReference>
<dbReference type="CDD" id="cd16936">
    <property type="entry name" value="HATPase_RsbW-like"/>
    <property type="match status" value="1"/>
</dbReference>
<evidence type="ECO:0000313" key="17">
    <source>
        <dbReference type="Proteomes" id="UP001611397"/>
    </source>
</evidence>
<keyword evidence="6" id="KW-0547">Nucleotide-binding</keyword>
<comment type="subcellular location">
    <subcellularLocation>
        <location evidence="1">Cell membrane</location>
        <topology evidence="1">Multi-pass membrane protein</topology>
    </subcellularLocation>
</comment>
<keyword evidence="3" id="KW-0597">Phosphoprotein</keyword>
<dbReference type="Gene3D" id="3.30.565.10">
    <property type="entry name" value="Histidine kinase-like ATPase, C-terminal domain"/>
    <property type="match status" value="1"/>
</dbReference>
<reference evidence="16 17" key="1">
    <citation type="submission" date="2024-10" db="EMBL/GenBank/DDBJ databases">
        <title>The Natural Products Discovery Center: Release of the First 8490 Sequenced Strains for Exploring Actinobacteria Biosynthetic Diversity.</title>
        <authorList>
            <person name="Kalkreuter E."/>
            <person name="Kautsar S.A."/>
            <person name="Yang D."/>
            <person name="Bader C.D."/>
            <person name="Teijaro C.N."/>
            <person name="Fluegel L."/>
            <person name="Davis C.M."/>
            <person name="Simpson J.R."/>
            <person name="Lauterbach L."/>
            <person name="Steele A.D."/>
            <person name="Gui C."/>
            <person name="Meng S."/>
            <person name="Li G."/>
            <person name="Viehrig K."/>
            <person name="Ye F."/>
            <person name="Su P."/>
            <person name="Kiefer A.F."/>
            <person name="Nichols A."/>
            <person name="Cepeda A.J."/>
            <person name="Yan W."/>
            <person name="Fan B."/>
            <person name="Jiang Y."/>
            <person name="Adhikari A."/>
            <person name="Zheng C.-J."/>
            <person name="Schuster L."/>
            <person name="Cowan T.M."/>
            <person name="Smanski M.J."/>
            <person name="Chevrette M.G."/>
            <person name="De Carvalho L.P.S."/>
            <person name="Shen B."/>
        </authorList>
    </citation>
    <scope>NUCLEOTIDE SEQUENCE [LARGE SCALE GENOMIC DNA]</scope>
    <source>
        <strain evidence="16 17">NPDC020295</strain>
    </source>
</reference>
<keyword evidence="12 14" id="KW-0472">Membrane</keyword>
<evidence type="ECO:0000256" key="3">
    <source>
        <dbReference type="ARBA" id="ARBA00022553"/>
    </source>
</evidence>
<comment type="caution">
    <text evidence="16">The sequence shown here is derived from an EMBL/GenBank/DDBJ whole genome shotgun (WGS) entry which is preliminary data.</text>
</comment>
<dbReference type="PANTHER" id="PTHR43156:SF2">
    <property type="entry name" value="STAGE II SPORULATION PROTEIN E"/>
    <property type="match status" value="1"/>
</dbReference>
<evidence type="ECO:0000256" key="2">
    <source>
        <dbReference type="ARBA" id="ARBA00022475"/>
    </source>
</evidence>